<dbReference type="PANTHER" id="PTHR10285">
    <property type="entry name" value="URIDINE KINASE"/>
    <property type="match status" value="1"/>
</dbReference>
<dbReference type="NCBIfam" id="NF006743">
    <property type="entry name" value="PRK09270.1-2"/>
    <property type="match status" value="1"/>
</dbReference>
<keyword evidence="2" id="KW-1185">Reference proteome</keyword>
<dbReference type="EMBL" id="BMVG01000010">
    <property type="protein sequence ID" value="GHE06129.1"/>
    <property type="molecule type" value="Genomic_DNA"/>
</dbReference>
<dbReference type="InterPro" id="IPR027417">
    <property type="entry name" value="P-loop_NTPase"/>
</dbReference>
<proteinExistence type="predicted"/>
<keyword evidence="1" id="KW-0418">Kinase</keyword>
<evidence type="ECO:0000313" key="2">
    <source>
        <dbReference type="Proteomes" id="UP000655443"/>
    </source>
</evidence>
<keyword evidence="1" id="KW-0808">Transferase</keyword>
<name>A0A918YL88_9ACTN</name>
<reference evidence="1" key="1">
    <citation type="journal article" date="2014" name="Int. J. Syst. Evol. Microbiol.">
        <title>Complete genome sequence of Corynebacterium casei LMG S-19264T (=DSM 44701T), isolated from a smear-ripened cheese.</title>
        <authorList>
            <consortium name="US DOE Joint Genome Institute (JGI-PGF)"/>
            <person name="Walter F."/>
            <person name="Albersmeier A."/>
            <person name="Kalinowski J."/>
            <person name="Ruckert C."/>
        </authorList>
    </citation>
    <scope>NUCLEOTIDE SEQUENCE</scope>
    <source>
        <strain evidence="1">JCM 4714</strain>
    </source>
</reference>
<reference evidence="1" key="2">
    <citation type="submission" date="2020-09" db="EMBL/GenBank/DDBJ databases">
        <authorList>
            <person name="Sun Q."/>
            <person name="Ohkuma M."/>
        </authorList>
    </citation>
    <scope>NUCLEOTIDE SEQUENCE</scope>
    <source>
        <strain evidence="1">JCM 4714</strain>
    </source>
</reference>
<sequence>MRDGRRAVLGIAGSPGAGKTTLAGHLVRALNGDEPRWAAHVPMDGFHLADVELDRLGRRDRKGAPDTFDAAGYAALLRRLRDDTDEVVYAPGFERVLEQPLAGAIPVPPAARLVVTEGNYLLLTEGSWARVRPCLDEVWFCETDEHERVRRLIARHEEFGKEHDTAVAWVLGTDQRNADLVAATRGRADLVVPPAALPAVGLPEG</sequence>
<accession>A0A918YL88</accession>
<dbReference type="Gene3D" id="3.40.50.300">
    <property type="entry name" value="P-loop containing nucleotide triphosphate hydrolases"/>
    <property type="match status" value="2"/>
</dbReference>
<evidence type="ECO:0000313" key="1">
    <source>
        <dbReference type="EMBL" id="GHE06129.1"/>
    </source>
</evidence>
<protein>
    <submittedName>
        <fullName evidence="1">Nucleoside/nucleotide kinase family protein</fullName>
    </submittedName>
</protein>
<dbReference type="GO" id="GO:0016301">
    <property type="term" value="F:kinase activity"/>
    <property type="evidence" value="ECO:0007669"/>
    <property type="project" value="UniProtKB-KW"/>
</dbReference>
<gene>
    <name evidence="1" type="ORF">GCM10010339_44950</name>
</gene>
<dbReference type="SUPFAM" id="SSF52540">
    <property type="entry name" value="P-loop containing nucleoside triphosphate hydrolases"/>
    <property type="match status" value="1"/>
</dbReference>
<dbReference type="AlphaFoldDB" id="A0A918YL88"/>
<dbReference type="Proteomes" id="UP000655443">
    <property type="component" value="Unassembled WGS sequence"/>
</dbReference>
<comment type="caution">
    <text evidence="1">The sequence shown here is derived from an EMBL/GenBank/DDBJ whole genome shotgun (WGS) entry which is preliminary data.</text>
</comment>
<organism evidence="1 2">
    <name type="scientific">Streptomyces alanosinicus</name>
    <dbReference type="NCBI Taxonomy" id="68171"/>
    <lineage>
        <taxon>Bacteria</taxon>
        <taxon>Bacillati</taxon>
        <taxon>Actinomycetota</taxon>
        <taxon>Actinomycetes</taxon>
        <taxon>Kitasatosporales</taxon>
        <taxon>Streptomycetaceae</taxon>
        <taxon>Streptomyces</taxon>
    </lineage>
</organism>